<keyword evidence="1" id="KW-0472">Membrane</keyword>
<gene>
    <name evidence="2" type="ORF">DWX94_03280</name>
</gene>
<evidence type="ECO:0000256" key="1">
    <source>
        <dbReference type="SAM" id="Phobius"/>
    </source>
</evidence>
<comment type="caution">
    <text evidence="2">The sequence shown here is derived from an EMBL/GenBank/DDBJ whole genome shotgun (WGS) entry which is preliminary data.</text>
</comment>
<dbReference type="Proteomes" id="UP000283295">
    <property type="component" value="Unassembled WGS sequence"/>
</dbReference>
<reference evidence="2 3" key="1">
    <citation type="submission" date="2018-08" db="EMBL/GenBank/DDBJ databases">
        <title>A genome reference for cultivated species of the human gut microbiota.</title>
        <authorList>
            <person name="Zou Y."/>
            <person name="Xue W."/>
            <person name="Luo G."/>
        </authorList>
    </citation>
    <scope>NUCLEOTIDE SEQUENCE [LARGE SCALE GENOMIC DNA]</scope>
    <source>
        <strain evidence="2 3">AF22-21</strain>
    </source>
</reference>
<proteinExistence type="predicted"/>
<sequence length="160" mass="17411">MSSTKLIVLKSKELIYTAILLALIVVFVIILINMFKRNDKSDGSQSGPAKAVSAPADPGTGIYNTRYTPGTYSSPLILGENTLSVIVTVDDCQITDVSFQQMDETITTMYPLLESSLEDINTQLHYISSVDDIIPSGDSTYTTKLIIDSIKNALKEAVVN</sequence>
<dbReference type="RefSeq" id="WP_022059538.1">
    <property type="nucleotide sequence ID" value="NZ_CABIWG010000006.1"/>
</dbReference>
<accession>A0A412IU14</accession>
<evidence type="ECO:0000313" key="3">
    <source>
        <dbReference type="Proteomes" id="UP000283295"/>
    </source>
</evidence>
<organism evidence="2 3">
    <name type="scientific">Coprococcus eutactus</name>
    <dbReference type="NCBI Taxonomy" id="33043"/>
    <lineage>
        <taxon>Bacteria</taxon>
        <taxon>Bacillati</taxon>
        <taxon>Bacillota</taxon>
        <taxon>Clostridia</taxon>
        <taxon>Lachnospirales</taxon>
        <taxon>Lachnospiraceae</taxon>
        <taxon>Coprococcus</taxon>
    </lineage>
</organism>
<feature type="transmembrane region" description="Helical" evidence="1">
    <location>
        <begin position="14"/>
        <end position="35"/>
    </location>
</feature>
<evidence type="ECO:0000313" key="2">
    <source>
        <dbReference type="EMBL" id="RGS43612.1"/>
    </source>
</evidence>
<keyword evidence="1" id="KW-1133">Transmembrane helix</keyword>
<dbReference type="EMBL" id="QRVK01000005">
    <property type="protein sequence ID" value="RGS43612.1"/>
    <property type="molecule type" value="Genomic_DNA"/>
</dbReference>
<dbReference type="OrthoDB" id="9790495at2"/>
<name>A0A412IU14_9FIRM</name>
<dbReference type="AlphaFoldDB" id="A0A412IU14"/>
<keyword evidence="1" id="KW-0812">Transmembrane</keyword>
<protein>
    <recommendedName>
        <fullName evidence="4">FMN-binding protein</fullName>
    </recommendedName>
</protein>
<evidence type="ECO:0008006" key="4">
    <source>
        <dbReference type="Google" id="ProtNLM"/>
    </source>
</evidence>